<evidence type="ECO:0000313" key="2">
    <source>
        <dbReference type="Proteomes" id="UP000054248"/>
    </source>
</evidence>
<accession>A0A0C3QPY9</accession>
<sequence>MAANAAIVIGTRVFFHDAKTGEIIHGTVESLELLANGSQVANIKLDSGGTSTVPLNLLSPAA</sequence>
<dbReference type="OrthoDB" id="3237761at2759"/>
<name>A0A0C3QPY9_9AGAM</name>
<proteinExistence type="predicted"/>
<reference evidence="2" key="2">
    <citation type="submission" date="2015-01" db="EMBL/GenBank/DDBJ databases">
        <title>Evolutionary Origins and Diversification of the Mycorrhizal Mutualists.</title>
        <authorList>
            <consortium name="DOE Joint Genome Institute"/>
            <consortium name="Mycorrhizal Genomics Consortium"/>
            <person name="Kohler A."/>
            <person name="Kuo A."/>
            <person name="Nagy L.G."/>
            <person name="Floudas D."/>
            <person name="Copeland A."/>
            <person name="Barry K.W."/>
            <person name="Cichocki N."/>
            <person name="Veneault-Fourrey C."/>
            <person name="LaButti K."/>
            <person name="Lindquist E.A."/>
            <person name="Lipzen A."/>
            <person name="Lundell T."/>
            <person name="Morin E."/>
            <person name="Murat C."/>
            <person name="Riley R."/>
            <person name="Ohm R."/>
            <person name="Sun H."/>
            <person name="Tunlid A."/>
            <person name="Henrissat B."/>
            <person name="Grigoriev I.V."/>
            <person name="Hibbett D.S."/>
            <person name="Martin F."/>
        </authorList>
    </citation>
    <scope>NUCLEOTIDE SEQUENCE [LARGE SCALE GENOMIC DNA]</scope>
    <source>
        <strain evidence="2">MUT 4182</strain>
    </source>
</reference>
<dbReference type="AlphaFoldDB" id="A0A0C3QPY9"/>
<dbReference type="HOGENOM" id="CLU_199932_0_0_1"/>
<organism evidence="1 2">
    <name type="scientific">Tulasnella calospora MUT 4182</name>
    <dbReference type="NCBI Taxonomy" id="1051891"/>
    <lineage>
        <taxon>Eukaryota</taxon>
        <taxon>Fungi</taxon>
        <taxon>Dikarya</taxon>
        <taxon>Basidiomycota</taxon>
        <taxon>Agaricomycotina</taxon>
        <taxon>Agaricomycetes</taxon>
        <taxon>Cantharellales</taxon>
        <taxon>Tulasnellaceae</taxon>
        <taxon>Tulasnella</taxon>
    </lineage>
</organism>
<reference evidence="1 2" key="1">
    <citation type="submission" date="2014-04" db="EMBL/GenBank/DDBJ databases">
        <authorList>
            <consortium name="DOE Joint Genome Institute"/>
            <person name="Kuo A."/>
            <person name="Girlanda M."/>
            <person name="Perotto S."/>
            <person name="Kohler A."/>
            <person name="Nagy L.G."/>
            <person name="Floudas D."/>
            <person name="Copeland A."/>
            <person name="Barry K.W."/>
            <person name="Cichocki N."/>
            <person name="Veneault-Fourrey C."/>
            <person name="LaButti K."/>
            <person name="Lindquist E.A."/>
            <person name="Lipzen A."/>
            <person name="Lundell T."/>
            <person name="Morin E."/>
            <person name="Murat C."/>
            <person name="Sun H."/>
            <person name="Tunlid A."/>
            <person name="Henrissat B."/>
            <person name="Grigoriev I.V."/>
            <person name="Hibbett D.S."/>
            <person name="Martin F."/>
            <person name="Nordberg H.P."/>
            <person name="Cantor M.N."/>
            <person name="Hua S.X."/>
        </authorList>
    </citation>
    <scope>NUCLEOTIDE SEQUENCE [LARGE SCALE GENOMIC DNA]</scope>
    <source>
        <strain evidence="1 2">MUT 4182</strain>
    </source>
</reference>
<dbReference type="EMBL" id="KN822982">
    <property type="protein sequence ID" value="KIO29509.1"/>
    <property type="molecule type" value="Genomic_DNA"/>
</dbReference>
<dbReference type="Proteomes" id="UP000054248">
    <property type="component" value="Unassembled WGS sequence"/>
</dbReference>
<keyword evidence="2" id="KW-1185">Reference proteome</keyword>
<protein>
    <submittedName>
        <fullName evidence="1">Uncharacterized protein</fullName>
    </submittedName>
</protein>
<evidence type="ECO:0000313" key="1">
    <source>
        <dbReference type="EMBL" id="KIO29509.1"/>
    </source>
</evidence>
<gene>
    <name evidence="1" type="ORF">M407DRAFT_242594</name>
</gene>